<organism evidence="2 3">
    <name type="scientific">Pararge aegeria aegeria</name>
    <dbReference type="NCBI Taxonomy" id="348720"/>
    <lineage>
        <taxon>Eukaryota</taxon>
        <taxon>Metazoa</taxon>
        <taxon>Ecdysozoa</taxon>
        <taxon>Arthropoda</taxon>
        <taxon>Hexapoda</taxon>
        <taxon>Insecta</taxon>
        <taxon>Pterygota</taxon>
        <taxon>Neoptera</taxon>
        <taxon>Endopterygota</taxon>
        <taxon>Lepidoptera</taxon>
        <taxon>Glossata</taxon>
        <taxon>Ditrysia</taxon>
        <taxon>Papilionoidea</taxon>
        <taxon>Nymphalidae</taxon>
        <taxon>Satyrinae</taxon>
        <taxon>Satyrini</taxon>
        <taxon>Parargina</taxon>
        <taxon>Pararge</taxon>
    </lineage>
</organism>
<reference evidence="2" key="1">
    <citation type="submission" date="2022-03" db="EMBL/GenBank/DDBJ databases">
        <authorList>
            <person name="Lindestad O."/>
        </authorList>
    </citation>
    <scope>NUCLEOTIDE SEQUENCE</scope>
</reference>
<evidence type="ECO:0000313" key="2">
    <source>
        <dbReference type="EMBL" id="CAH2227159.1"/>
    </source>
</evidence>
<comment type="caution">
    <text evidence="2">The sequence shown here is derived from an EMBL/GenBank/DDBJ whole genome shotgun (WGS) entry which is preliminary data.</text>
</comment>
<evidence type="ECO:0000256" key="1">
    <source>
        <dbReference type="SAM" id="SignalP"/>
    </source>
</evidence>
<gene>
    <name evidence="2" type="primary">jg21824</name>
    <name evidence="2" type="ORF">PAEG_LOCUS7688</name>
</gene>
<protein>
    <submittedName>
        <fullName evidence="2">Jg21824 protein</fullName>
    </submittedName>
</protein>
<dbReference type="EMBL" id="CAKXAJ010022576">
    <property type="protein sequence ID" value="CAH2227159.1"/>
    <property type="molecule type" value="Genomic_DNA"/>
</dbReference>
<sequence>KMLKKVQCWVLLLASLSEINAFKYLVVSPIPTKSHAILGDALVEHIANAGHEVTYITSYVPENVSPRVTVVYTGENIKCFPSDDNFNVKTSLDGTLNSNSFSTYAPMMMNISRATITDPKVQTLMADRSQQFDAVIAEWMYNEVYAG</sequence>
<keyword evidence="1" id="KW-0732">Signal</keyword>
<feature type="non-terminal residue" evidence="2">
    <location>
        <position position="1"/>
    </location>
</feature>
<dbReference type="Proteomes" id="UP000838756">
    <property type="component" value="Unassembled WGS sequence"/>
</dbReference>
<accession>A0A8S4R1S2</accession>
<keyword evidence="3" id="KW-1185">Reference proteome</keyword>
<feature type="signal peptide" evidence="1">
    <location>
        <begin position="1"/>
        <end position="21"/>
    </location>
</feature>
<proteinExistence type="predicted"/>
<dbReference type="OrthoDB" id="6930649at2759"/>
<evidence type="ECO:0000313" key="3">
    <source>
        <dbReference type="Proteomes" id="UP000838756"/>
    </source>
</evidence>
<dbReference type="SUPFAM" id="SSF53756">
    <property type="entry name" value="UDP-Glycosyltransferase/glycogen phosphorylase"/>
    <property type="match status" value="1"/>
</dbReference>
<name>A0A8S4R1S2_9NEOP</name>
<feature type="chain" id="PRO_5035792421" evidence="1">
    <location>
        <begin position="22"/>
        <end position="147"/>
    </location>
</feature>
<dbReference type="AlphaFoldDB" id="A0A8S4R1S2"/>